<keyword evidence="1" id="KW-1133">Transmembrane helix</keyword>
<dbReference type="STRING" id="3694.A0A3N7EEE1"/>
<dbReference type="AlphaFoldDB" id="A0A3N7EEE1"/>
<dbReference type="Proteomes" id="UP000006729">
    <property type="component" value="Chromosome 1"/>
</dbReference>
<proteinExistence type="predicted"/>
<accession>A0A3N7EEE1</accession>
<evidence type="ECO:0000313" key="2">
    <source>
        <dbReference type="EMBL" id="RQO85896.1"/>
    </source>
</evidence>
<dbReference type="EMBL" id="CM009290">
    <property type="protein sequence ID" value="RQO85896.1"/>
    <property type="molecule type" value="Genomic_DNA"/>
</dbReference>
<keyword evidence="1" id="KW-0812">Transmembrane</keyword>
<reference evidence="2 3" key="1">
    <citation type="journal article" date="2006" name="Science">
        <title>The genome of black cottonwood, Populus trichocarpa (Torr. &amp; Gray).</title>
        <authorList>
            <person name="Tuskan G.A."/>
            <person name="Difazio S."/>
            <person name="Jansson S."/>
            <person name="Bohlmann J."/>
            <person name="Grigoriev I."/>
            <person name="Hellsten U."/>
            <person name="Putnam N."/>
            <person name="Ralph S."/>
            <person name="Rombauts S."/>
            <person name="Salamov A."/>
            <person name="Schein J."/>
            <person name="Sterck L."/>
            <person name="Aerts A."/>
            <person name="Bhalerao R.R."/>
            <person name="Bhalerao R.P."/>
            <person name="Blaudez D."/>
            <person name="Boerjan W."/>
            <person name="Brun A."/>
            <person name="Brunner A."/>
            <person name="Busov V."/>
            <person name="Campbell M."/>
            <person name="Carlson J."/>
            <person name="Chalot M."/>
            <person name="Chapman J."/>
            <person name="Chen G.L."/>
            <person name="Cooper D."/>
            <person name="Coutinho P.M."/>
            <person name="Couturier J."/>
            <person name="Covert S."/>
            <person name="Cronk Q."/>
            <person name="Cunningham R."/>
            <person name="Davis J."/>
            <person name="Degroeve S."/>
            <person name="Dejardin A."/>
            <person name="Depamphilis C."/>
            <person name="Detter J."/>
            <person name="Dirks B."/>
            <person name="Dubchak I."/>
            <person name="Duplessis S."/>
            <person name="Ehlting J."/>
            <person name="Ellis B."/>
            <person name="Gendler K."/>
            <person name="Goodstein D."/>
            <person name="Gribskov M."/>
            <person name="Grimwood J."/>
            <person name="Groover A."/>
            <person name="Gunter L."/>
            <person name="Hamberger B."/>
            <person name="Heinze B."/>
            <person name="Helariutta Y."/>
            <person name="Henrissat B."/>
            <person name="Holligan D."/>
            <person name="Holt R."/>
            <person name="Huang W."/>
            <person name="Islam-Faridi N."/>
            <person name="Jones S."/>
            <person name="Jones-Rhoades M."/>
            <person name="Jorgensen R."/>
            <person name="Joshi C."/>
            <person name="Kangasjarvi J."/>
            <person name="Karlsson J."/>
            <person name="Kelleher C."/>
            <person name="Kirkpatrick R."/>
            <person name="Kirst M."/>
            <person name="Kohler A."/>
            <person name="Kalluri U."/>
            <person name="Larimer F."/>
            <person name="Leebens-Mack J."/>
            <person name="Leple J.C."/>
            <person name="Locascio P."/>
            <person name="Lou Y."/>
            <person name="Lucas S."/>
            <person name="Martin F."/>
            <person name="Montanini B."/>
            <person name="Napoli C."/>
            <person name="Nelson D.R."/>
            <person name="Nelson C."/>
            <person name="Nieminen K."/>
            <person name="Nilsson O."/>
            <person name="Pereda V."/>
            <person name="Peter G."/>
            <person name="Philippe R."/>
            <person name="Pilate G."/>
            <person name="Poliakov A."/>
            <person name="Razumovskaya J."/>
            <person name="Richardson P."/>
            <person name="Rinaldi C."/>
            <person name="Ritland K."/>
            <person name="Rouze P."/>
            <person name="Ryaboy D."/>
            <person name="Schmutz J."/>
            <person name="Schrader J."/>
            <person name="Segerman B."/>
            <person name="Shin H."/>
            <person name="Siddiqui A."/>
            <person name="Sterky F."/>
            <person name="Terry A."/>
            <person name="Tsai C.J."/>
            <person name="Uberbacher E."/>
            <person name="Unneberg P."/>
            <person name="Vahala J."/>
            <person name="Wall K."/>
            <person name="Wessler S."/>
            <person name="Yang G."/>
            <person name="Yin T."/>
            <person name="Douglas C."/>
            <person name="Marra M."/>
            <person name="Sandberg G."/>
            <person name="Van de Peer Y."/>
            <person name="Rokhsar D."/>
        </authorList>
    </citation>
    <scope>NUCLEOTIDE SEQUENCE [LARGE SCALE GENOMIC DNA]</scope>
    <source>
        <strain evidence="3">cv. Nisqually</strain>
    </source>
</reference>
<dbReference type="InParanoid" id="A0A3N7EEE1"/>
<name>A0A3N7EEE1_POPTR</name>
<evidence type="ECO:0000256" key="1">
    <source>
        <dbReference type="SAM" id="Phobius"/>
    </source>
</evidence>
<sequence>MLTRVKYLQVTTTLLFKLIPAVMHLGVLLRWFPPDSAVEVGSKGEIFRSDSGKQRISVLVEVPHNS</sequence>
<feature type="transmembrane region" description="Helical" evidence="1">
    <location>
        <begin position="12"/>
        <end position="32"/>
    </location>
</feature>
<evidence type="ECO:0000313" key="3">
    <source>
        <dbReference type="Proteomes" id="UP000006729"/>
    </source>
</evidence>
<gene>
    <name evidence="2" type="ORF">POPTR_001G384900</name>
</gene>
<keyword evidence="1" id="KW-0472">Membrane</keyword>
<protein>
    <submittedName>
        <fullName evidence="2">Uncharacterized protein</fullName>
    </submittedName>
</protein>
<organism evidence="2 3">
    <name type="scientific">Populus trichocarpa</name>
    <name type="common">Western balsam poplar</name>
    <name type="synonym">Populus balsamifera subsp. trichocarpa</name>
    <dbReference type="NCBI Taxonomy" id="3694"/>
    <lineage>
        <taxon>Eukaryota</taxon>
        <taxon>Viridiplantae</taxon>
        <taxon>Streptophyta</taxon>
        <taxon>Embryophyta</taxon>
        <taxon>Tracheophyta</taxon>
        <taxon>Spermatophyta</taxon>
        <taxon>Magnoliopsida</taxon>
        <taxon>eudicotyledons</taxon>
        <taxon>Gunneridae</taxon>
        <taxon>Pentapetalae</taxon>
        <taxon>rosids</taxon>
        <taxon>fabids</taxon>
        <taxon>Malpighiales</taxon>
        <taxon>Salicaceae</taxon>
        <taxon>Saliceae</taxon>
        <taxon>Populus</taxon>
    </lineage>
</organism>
<keyword evidence="3" id="KW-1185">Reference proteome</keyword>